<dbReference type="InterPro" id="IPR011990">
    <property type="entry name" value="TPR-like_helical_dom_sf"/>
</dbReference>
<dbReference type="AlphaFoldDB" id="A0A6I9RAX5"/>
<dbReference type="GO" id="GO:0009451">
    <property type="term" value="P:RNA modification"/>
    <property type="evidence" value="ECO:0007669"/>
    <property type="project" value="InterPro"/>
</dbReference>
<organism evidence="4 5">
    <name type="scientific">Elaeis guineensis var. tenera</name>
    <name type="common">Oil palm</name>
    <dbReference type="NCBI Taxonomy" id="51953"/>
    <lineage>
        <taxon>Eukaryota</taxon>
        <taxon>Viridiplantae</taxon>
        <taxon>Streptophyta</taxon>
        <taxon>Embryophyta</taxon>
        <taxon>Tracheophyta</taxon>
        <taxon>Spermatophyta</taxon>
        <taxon>Magnoliopsida</taxon>
        <taxon>Liliopsida</taxon>
        <taxon>Arecaceae</taxon>
        <taxon>Arecoideae</taxon>
        <taxon>Cocoseae</taxon>
        <taxon>Elaeidinae</taxon>
        <taxon>Elaeis</taxon>
    </lineage>
</organism>
<dbReference type="InterPro" id="IPR046849">
    <property type="entry name" value="E2_motif"/>
</dbReference>
<feature type="repeat" description="PPR" evidence="3">
    <location>
        <begin position="216"/>
        <end position="250"/>
    </location>
</feature>
<dbReference type="FunFam" id="1.25.40.10:FF:000333">
    <property type="entry name" value="Pentatricopeptide repeat-containing protein"/>
    <property type="match status" value="1"/>
</dbReference>
<gene>
    <name evidence="5" type="primary">LOC105046624</name>
</gene>
<dbReference type="OrthoDB" id="185373at2759"/>
<dbReference type="Pfam" id="PF20431">
    <property type="entry name" value="E_motif"/>
    <property type="match status" value="1"/>
</dbReference>
<evidence type="ECO:0000256" key="2">
    <source>
        <dbReference type="ARBA" id="ARBA00022737"/>
    </source>
</evidence>
<sequence>MSAPIRPPQWVSHRRLFEQKLAELHHCSNLHHVKQIQAQIFKANLHRDPFVAPKLVSAYSLCRHLAPAVKAFRLVPDPNVLLYNTLIRAFAHNSQLSHAFRAFFDMQKDGIFPDNFTYPFLLKACCGPSGQSALARIEMIHSHVIKLGFLSDIFVPNSLIDSYSRAGSGGVASAKKLFDEMPHRDIVSWNSMIAGLMRTGELKEARKLFDEMPERDTVSWNTLLDGHAKAGEMDKAFELFKRMPERNVVSWSTVVSGYCKMGDMDMARLLFDKMPVKNLVPWTIMISGYAEKGLAKEAMSLLDQMEGAGLEPDAAAMVSILAACAESGLLRLGKRIHAYVQSGKLRSATQVCNALVDMYSKCGCLDMAWSIFNGMAEKDLVSWNSMVQGLAMHGHGEKALDLFARMKREGIRPDGMTFIGVLCACTHVGLIEEGRYYFSIMERDYGIVPQIEHYGCMIDLLGRGGLLNEAFDLTKSMPLEPNVIIWGTLLGACRVHNNVSLAEKVVEKLVRLEPSDAGNYAILSNIYAAAGRWDGMAKARIQMKGTGAQKPAGSSWIELNDMVHEFTVGDRTHPHSKRIFQMLDRLGQHLKQVGYVPRSYL</sequence>
<protein>
    <submittedName>
        <fullName evidence="5">Pentatricopeptide repeat-containing protein At3g29230</fullName>
    </submittedName>
</protein>
<evidence type="ECO:0000256" key="3">
    <source>
        <dbReference type="PROSITE-ProRule" id="PRU00708"/>
    </source>
</evidence>
<dbReference type="PANTHER" id="PTHR47926:SF413">
    <property type="entry name" value="REPEAT (TPR)-LIKE SUPERFAMILY PROTEIN, PUTATIVE-RELATED"/>
    <property type="match status" value="1"/>
</dbReference>
<evidence type="ECO:0000313" key="4">
    <source>
        <dbReference type="Proteomes" id="UP000504607"/>
    </source>
</evidence>
<dbReference type="PANTHER" id="PTHR47926">
    <property type="entry name" value="PENTATRICOPEPTIDE REPEAT-CONTAINING PROTEIN"/>
    <property type="match status" value="1"/>
</dbReference>
<dbReference type="FunFam" id="1.25.40.10:FF:000557">
    <property type="entry name" value="Pentatricopeptide repeat-containing protein, chloroplastic"/>
    <property type="match status" value="1"/>
</dbReference>
<dbReference type="Pfam" id="PF20430">
    <property type="entry name" value="Eplus_motif"/>
    <property type="match status" value="1"/>
</dbReference>
<accession>A0A6I9RAX5</accession>
<reference evidence="5" key="1">
    <citation type="submission" date="2025-08" db="UniProtKB">
        <authorList>
            <consortium name="RefSeq"/>
        </authorList>
    </citation>
    <scope>IDENTIFICATION</scope>
</reference>
<dbReference type="Pfam" id="PF13041">
    <property type="entry name" value="PPR_2"/>
    <property type="match status" value="4"/>
</dbReference>
<dbReference type="GeneID" id="105046624"/>
<feature type="repeat" description="PPR" evidence="3">
    <location>
        <begin position="185"/>
        <end position="215"/>
    </location>
</feature>
<dbReference type="PROSITE" id="PS51375">
    <property type="entry name" value="PPR"/>
    <property type="match status" value="5"/>
</dbReference>
<dbReference type="InterPro" id="IPR002885">
    <property type="entry name" value="PPR_rpt"/>
</dbReference>
<evidence type="ECO:0000313" key="5">
    <source>
        <dbReference type="RefSeq" id="XP_010923573.1"/>
    </source>
</evidence>
<dbReference type="KEGG" id="egu:105046624"/>
<dbReference type="Pfam" id="PF01535">
    <property type="entry name" value="PPR"/>
    <property type="match status" value="2"/>
</dbReference>
<keyword evidence="2" id="KW-0677">Repeat</keyword>
<dbReference type="GO" id="GO:0048731">
    <property type="term" value="P:system development"/>
    <property type="evidence" value="ECO:0007669"/>
    <property type="project" value="UniProtKB-ARBA"/>
</dbReference>
<comment type="similarity">
    <text evidence="1">Belongs to the PPR family. PCMP-H subfamily.</text>
</comment>
<dbReference type="Proteomes" id="UP000504607">
    <property type="component" value="Chromosome 6"/>
</dbReference>
<dbReference type="Gene3D" id="1.25.40.10">
    <property type="entry name" value="Tetratricopeptide repeat domain"/>
    <property type="match status" value="5"/>
</dbReference>
<dbReference type="InParanoid" id="A0A6I9RAX5"/>
<keyword evidence="4" id="KW-1185">Reference proteome</keyword>
<feature type="repeat" description="PPR" evidence="3">
    <location>
        <begin position="278"/>
        <end position="312"/>
    </location>
</feature>
<dbReference type="RefSeq" id="XP_010923573.1">
    <property type="nucleotide sequence ID" value="XM_010925271.3"/>
</dbReference>
<dbReference type="FunFam" id="1.25.40.10:FF:000378">
    <property type="entry name" value="Pentatricopeptide repeat-containing protein mitochondrial"/>
    <property type="match status" value="1"/>
</dbReference>
<evidence type="ECO:0000256" key="1">
    <source>
        <dbReference type="ARBA" id="ARBA00006643"/>
    </source>
</evidence>
<dbReference type="InterPro" id="IPR046848">
    <property type="entry name" value="E_motif"/>
</dbReference>
<dbReference type="GO" id="GO:0003729">
    <property type="term" value="F:mRNA binding"/>
    <property type="evidence" value="ECO:0007669"/>
    <property type="project" value="UniProtKB-ARBA"/>
</dbReference>
<feature type="repeat" description="PPR" evidence="3">
    <location>
        <begin position="79"/>
        <end position="113"/>
    </location>
</feature>
<proteinExistence type="inferred from homology"/>
<dbReference type="InterPro" id="IPR046960">
    <property type="entry name" value="PPR_At4g14850-like_plant"/>
</dbReference>
<name>A0A6I9RAX5_ELAGV</name>
<dbReference type="FunFam" id="1.25.40.10:FF:000125">
    <property type="entry name" value="Pentatricopeptide repeat-containing protein"/>
    <property type="match status" value="1"/>
</dbReference>
<feature type="repeat" description="PPR" evidence="3">
    <location>
        <begin position="379"/>
        <end position="413"/>
    </location>
</feature>
<dbReference type="NCBIfam" id="TIGR00756">
    <property type="entry name" value="PPR"/>
    <property type="match status" value="7"/>
</dbReference>